<comment type="similarity">
    <text evidence="1">Belongs to the sigma-70 factor family. ECF subfamily.</text>
</comment>
<keyword evidence="3" id="KW-0731">Sigma factor</keyword>
<organism evidence="7 8">
    <name type="scientific">Chitinophaga oryziterrae</name>
    <dbReference type="NCBI Taxonomy" id="1031224"/>
    <lineage>
        <taxon>Bacteria</taxon>
        <taxon>Pseudomonadati</taxon>
        <taxon>Bacteroidota</taxon>
        <taxon>Chitinophagia</taxon>
        <taxon>Chitinophagales</taxon>
        <taxon>Chitinophagaceae</taxon>
        <taxon>Chitinophaga</taxon>
    </lineage>
</organism>
<dbReference type="CDD" id="cd06171">
    <property type="entry name" value="Sigma70_r4"/>
    <property type="match status" value="1"/>
</dbReference>
<protein>
    <submittedName>
        <fullName evidence="7">RNA polymerase sigma-70 factor</fullName>
    </submittedName>
</protein>
<dbReference type="InterPro" id="IPR014327">
    <property type="entry name" value="RNA_pol_sigma70_bacteroid"/>
</dbReference>
<dbReference type="InterPro" id="IPR014284">
    <property type="entry name" value="RNA_pol_sigma-70_dom"/>
</dbReference>
<evidence type="ECO:0000259" key="5">
    <source>
        <dbReference type="Pfam" id="PF04542"/>
    </source>
</evidence>
<dbReference type="OrthoDB" id="659569at2"/>
<evidence type="ECO:0000256" key="4">
    <source>
        <dbReference type="ARBA" id="ARBA00023163"/>
    </source>
</evidence>
<dbReference type="RefSeq" id="WP_157300285.1">
    <property type="nucleotide sequence ID" value="NZ_BAAAZB010000006.1"/>
</dbReference>
<dbReference type="AlphaFoldDB" id="A0A6N8JC07"/>
<dbReference type="Gene3D" id="1.10.10.10">
    <property type="entry name" value="Winged helix-like DNA-binding domain superfamily/Winged helix DNA-binding domain"/>
    <property type="match status" value="1"/>
</dbReference>
<dbReference type="Pfam" id="PF04542">
    <property type="entry name" value="Sigma70_r2"/>
    <property type="match status" value="1"/>
</dbReference>
<name>A0A6N8JC07_9BACT</name>
<feature type="domain" description="RNA polymerase sigma-70 region 2" evidence="5">
    <location>
        <begin position="30"/>
        <end position="93"/>
    </location>
</feature>
<accession>A0A6N8JC07</accession>
<dbReference type="Proteomes" id="UP000468388">
    <property type="component" value="Unassembled WGS sequence"/>
</dbReference>
<evidence type="ECO:0000256" key="2">
    <source>
        <dbReference type="ARBA" id="ARBA00023015"/>
    </source>
</evidence>
<dbReference type="PANTHER" id="PTHR43133">
    <property type="entry name" value="RNA POLYMERASE ECF-TYPE SIGMA FACTO"/>
    <property type="match status" value="1"/>
</dbReference>
<dbReference type="GO" id="GO:0006352">
    <property type="term" value="P:DNA-templated transcription initiation"/>
    <property type="evidence" value="ECO:0007669"/>
    <property type="project" value="InterPro"/>
</dbReference>
<evidence type="ECO:0000259" key="6">
    <source>
        <dbReference type="Pfam" id="PF08281"/>
    </source>
</evidence>
<dbReference type="GO" id="GO:0016987">
    <property type="term" value="F:sigma factor activity"/>
    <property type="evidence" value="ECO:0007669"/>
    <property type="project" value="UniProtKB-KW"/>
</dbReference>
<dbReference type="PANTHER" id="PTHR43133:SF46">
    <property type="entry name" value="RNA POLYMERASE SIGMA-70 FACTOR ECF SUBFAMILY"/>
    <property type="match status" value="1"/>
</dbReference>
<dbReference type="EMBL" id="WRXO01000003">
    <property type="protein sequence ID" value="MVT41652.1"/>
    <property type="molecule type" value="Genomic_DNA"/>
</dbReference>
<gene>
    <name evidence="7" type="ORF">GO495_13765</name>
</gene>
<reference evidence="7 8" key="1">
    <citation type="submission" date="2019-12" db="EMBL/GenBank/DDBJ databases">
        <title>The draft genomic sequence of strain Chitinophaga oryziterrae JCM 16595.</title>
        <authorList>
            <person name="Zhang X."/>
        </authorList>
    </citation>
    <scope>NUCLEOTIDE SEQUENCE [LARGE SCALE GENOMIC DNA]</scope>
    <source>
        <strain evidence="7 8">JCM 16595</strain>
    </source>
</reference>
<proteinExistence type="inferred from homology"/>
<keyword evidence="2" id="KW-0805">Transcription regulation</keyword>
<dbReference type="InterPro" id="IPR007627">
    <property type="entry name" value="RNA_pol_sigma70_r2"/>
</dbReference>
<dbReference type="InterPro" id="IPR039425">
    <property type="entry name" value="RNA_pol_sigma-70-like"/>
</dbReference>
<dbReference type="SUPFAM" id="SSF88659">
    <property type="entry name" value="Sigma3 and sigma4 domains of RNA polymerase sigma factors"/>
    <property type="match status" value="1"/>
</dbReference>
<dbReference type="GO" id="GO:0003677">
    <property type="term" value="F:DNA binding"/>
    <property type="evidence" value="ECO:0007669"/>
    <property type="project" value="InterPro"/>
</dbReference>
<dbReference type="NCBIfam" id="TIGR02985">
    <property type="entry name" value="Sig70_bacteroi1"/>
    <property type="match status" value="1"/>
</dbReference>
<evidence type="ECO:0000313" key="8">
    <source>
        <dbReference type="Proteomes" id="UP000468388"/>
    </source>
</evidence>
<evidence type="ECO:0000313" key="7">
    <source>
        <dbReference type="EMBL" id="MVT41652.1"/>
    </source>
</evidence>
<evidence type="ECO:0000256" key="1">
    <source>
        <dbReference type="ARBA" id="ARBA00010641"/>
    </source>
</evidence>
<dbReference type="SUPFAM" id="SSF88946">
    <property type="entry name" value="Sigma2 domain of RNA polymerase sigma factors"/>
    <property type="match status" value="1"/>
</dbReference>
<keyword evidence="4" id="KW-0804">Transcription</keyword>
<dbReference type="NCBIfam" id="TIGR02937">
    <property type="entry name" value="sigma70-ECF"/>
    <property type="match status" value="1"/>
</dbReference>
<comment type="caution">
    <text evidence="7">The sequence shown here is derived from an EMBL/GenBank/DDBJ whole genome shotgun (WGS) entry which is preliminary data.</text>
</comment>
<feature type="domain" description="RNA polymerase sigma factor 70 region 4 type 2" evidence="6">
    <location>
        <begin position="127"/>
        <end position="178"/>
    </location>
</feature>
<dbReference type="Pfam" id="PF08281">
    <property type="entry name" value="Sigma70_r4_2"/>
    <property type="match status" value="1"/>
</dbReference>
<keyword evidence="8" id="KW-1185">Reference proteome</keyword>
<dbReference type="InterPro" id="IPR036388">
    <property type="entry name" value="WH-like_DNA-bd_sf"/>
</dbReference>
<dbReference type="Gene3D" id="1.10.1740.10">
    <property type="match status" value="1"/>
</dbReference>
<dbReference type="InterPro" id="IPR013324">
    <property type="entry name" value="RNA_pol_sigma_r3/r4-like"/>
</dbReference>
<evidence type="ECO:0000256" key="3">
    <source>
        <dbReference type="ARBA" id="ARBA00023082"/>
    </source>
</evidence>
<dbReference type="InterPro" id="IPR013325">
    <property type="entry name" value="RNA_pol_sigma_r2"/>
</dbReference>
<dbReference type="InterPro" id="IPR013249">
    <property type="entry name" value="RNA_pol_sigma70_r4_t2"/>
</dbReference>
<sequence>MNDMHLQQYADDVLLNLLKEDNKEAFDVIYMRYWERLYFYLVKAIKNTEEAEDILQEVFVSLWKRRNNLEGIESLSAYLFSCVRYSGFRYIRNEIKKNDFRKSWNSLFHEEDNLPEMQLAANELSRMLNKEIDKLPIKMREVFILSRKEELSYKEIAHKLNISDKTVKKQISNALKYLHLKLNGKAFLLLFFLIKLF</sequence>